<sequence>MAKIDDIKDAAGKKAAILDIIYGRLNELMGGGPTGQLFCMEFPARPLNYRQYEYDTDSRTSVVSKPFTVADSEFRLVDDLFNVAPIVQGPNGKKLSITFFELLNNFVPKLQELHDFITDKTNIREWLLASVKDTVEGKPFEGSRMELCKQLYSAYLDAKLRWETEKSDQYRKFKDKDDLDGFAAWLSASGMVKDQELNNLFNDAVVRGYFHEVLTFLGFLNVSSSAESLETTKQNARNASRRSLDESMDVYPVQLQPNNWFKAMQPNLSPKDLTMAKEIVLAQYQTKRTELAQLKSYLVQLKNNAVTRDDVDKAEAALEAGKTAFRNAEAGLIKSYGDGALSLFKVYLNAQTGGLMSAVGSVKEVANDDPTARALGLASEVANAMLATYKGQQEYLAAAEHVAQLHARLADATTHDYQAEIANTTQRIDDLQADLRYLETLAGGVLSPANQPQKKTVTKADGTTEEVEVAPDVMPAANSDPSGDGMFMDVVISQDESFDASSSSGSSSSSSSSWNVSAWFVSAGGQNSTATAASRVETAALSKSFKIGFRVAKVAIDRGGWFNPTIFEMSSGFQRIARGMLASPGKDDPPLTKTSIMDKVNKDPGGLASLLSSRDKIPYMLPAYPVAFVVAKDITIRVEDSSSVSELQKTMAESSSAVGGGFLCFSASSASSSKSTAESAYHGSQGGCYYIRIPGPQVIGWFLQLTPPDDAQPYKQLDAETLAQLRKGITDVLSPPAREPVPDKPPAPHADGV</sequence>
<keyword evidence="4" id="KW-1185">Reference proteome</keyword>
<protein>
    <submittedName>
        <fullName evidence="3">Uncharacterized protein</fullName>
    </submittedName>
</protein>
<keyword evidence="1" id="KW-0175">Coiled coil</keyword>
<dbReference type="RefSeq" id="WP_189535559.1">
    <property type="nucleotide sequence ID" value="NZ_BMYX01000018.1"/>
</dbReference>
<dbReference type="EMBL" id="BMYX01000018">
    <property type="protein sequence ID" value="GGY23322.1"/>
    <property type="molecule type" value="Genomic_DNA"/>
</dbReference>
<proteinExistence type="predicted"/>
<comment type="caution">
    <text evidence="3">The sequence shown here is derived from an EMBL/GenBank/DDBJ whole genome shotgun (WGS) entry which is preliminary data.</text>
</comment>
<reference evidence="3" key="1">
    <citation type="journal article" date="2014" name="Int. J. Syst. Evol. Microbiol.">
        <title>Complete genome sequence of Corynebacterium casei LMG S-19264T (=DSM 44701T), isolated from a smear-ripened cheese.</title>
        <authorList>
            <consortium name="US DOE Joint Genome Institute (JGI-PGF)"/>
            <person name="Walter F."/>
            <person name="Albersmeier A."/>
            <person name="Kalinowski J."/>
            <person name="Ruckert C."/>
        </authorList>
    </citation>
    <scope>NUCLEOTIDE SEQUENCE</scope>
    <source>
        <strain evidence="3">KCTC 32182</strain>
    </source>
</reference>
<gene>
    <name evidence="3" type="ORF">GCM10011289_28890</name>
</gene>
<dbReference type="Proteomes" id="UP000645257">
    <property type="component" value="Unassembled WGS sequence"/>
</dbReference>
<evidence type="ECO:0000313" key="3">
    <source>
        <dbReference type="EMBL" id="GGY23322.1"/>
    </source>
</evidence>
<organism evidence="3 4">
    <name type="scientific">Paludibacterium paludis</name>
    <dbReference type="NCBI Taxonomy" id="1225769"/>
    <lineage>
        <taxon>Bacteria</taxon>
        <taxon>Pseudomonadati</taxon>
        <taxon>Pseudomonadota</taxon>
        <taxon>Betaproteobacteria</taxon>
        <taxon>Neisseriales</taxon>
        <taxon>Chromobacteriaceae</taxon>
        <taxon>Paludibacterium</taxon>
    </lineage>
</organism>
<evidence type="ECO:0000256" key="1">
    <source>
        <dbReference type="SAM" id="Coils"/>
    </source>
</evidence>
<feature type="region of interest" description="Disordered" evidence="2">
    <location>
        <begin position="729"/>
        <end position="753"/>
    </location>
</feature>
<name>A0A918P5X0_9NEIS</name>
<evidence type="ECO:0000256" key="2">
    <source>
        <dbReference type="SAM" id="MobiDB-lite"/>
    </source>
</evidence>
<dbReference type="AlphaFoldDB" id="A0A918P5X0"/>
<feature type="compositionally biased region" description="Pro residues" evidence="2">
    <location>
        <begin position="737"/>
        <end position="753"/>
    </location>
</feature>
<reference evidence="3" key="2">
    <citation type="submission" date="2020-09" db="EMBL/GenBank/DDBJ databases">
        <authorList>
            <person name="Sun Q."/>
            <person name="Kim S."/>
        </authorList>
    </citation>
    <scope>NUCLEOTIDE SEQUENCE</scope>
    <source>
        <strain evidence="3">KCTC 32182</strain>
    </source>
</reference>
<feature type="coiled-coil region" evidence="1">
    <location>
        <begin position="414"/>
        <end position="441"/>
    </location>
</feature>
<accession>A0A918P5X0</accession>
<evidence type="ECO:0000313" key="4">
    <source>
        <dbReference type="Proteomes" id="UP000645257"/>
    </source>
</evidence>